<keyword evidence="4" id="KW-1185">Reference proteome</keyword>
<dbReference type="Pfam" id="PF13460">
    <property type="entry name" value="NAD_binding_10"/>
    <property type="match status" value="1"/>
</dbReference>
<sequence length="305" mass="31279">MIAVTGATGNVGGELVRMLVSAGERVTAISRRPASPERASPEDAVSAEDAASPGESGSYGEGASPGAGGSDPGVIRRRGDLAEPAGLGEALDGAKALFLLVAGDDPQGILGQAEAAGVEKVVLLSSQGAGTRPRAYPHPAAFEAAVRGSGLDWTILRPGGFASNAYAWAEGVRTRRAVAAPFGDVGLPVIDPSDIAEVAAAVLRQAGHGGRVYELTGPEAVTPRDRAALIGEALGEPVAFTEQTREEARAQMLTFMPEPVVEATLAILGEPSEAERAVSPDVARVLGREPRSFADWATRNLAAFR</sequence>
<organism evidence="3 4">
    <name type="scientific">Nonomuraea indica</name>
    <dbReference type="NCBI Taxonomy" id="1581193"/>
    <lineage>
        <taxon>Bacteria</taxon>
        <taxon>Bacillati</taxon>
        <taxon>Actinomycetota</taxon>
        <taxon>Actinomycetes</taxon>
        <taxon>Streptosporangiales</taxon>
        <taxon>Streptosporangiaceae</taxon>
        <taxon>Nonomuraea</taxon>
    </lineage>
</organism>
<dbReference type="InterPro" id="IPR051604">
    <property type="entry name" value="Ergot_Alk_Oxidoreductase"/>
</dbReference>
<dbReference type="PANTHER" id="PTHR43162:SF1">
    <property type="entry name" value="PRESTALK A DIFFERENTIATION PROTEIN A"/>
    <property type="match status" value="1"/>
</dbReference>
<dbReference type="RefSeq" id="WP_397024017.1">
    <property type="nucleotide sequence ID" value="NZ_JBITMB010000007.1"/>
</dbReference>
<protein>
    <submittedName>
        <fullName evidence="3">NAD(P)H-binding protein</fullName>
    </submittedName>
</protein>
<dbReference type="InterPro" id="IPR036291">
    <property type="entry name" value="NAD(P)-bd_dom_sf"/>
</dbReference>
<comment type="caution">
    <text evidence="3">The sequence shown here is derived from an EMBL/GenBank/DDBJ whole genome shotgun (WGS) entry which is preliminary data.</text>
</comment>
<evidence type="ECO:0000313" key="4">
    <source>
        <dbReference type="Proteomes" id="UP001612928"/>
    </source>
</evidence>
<reference evidence="3 4" key="1">
    <citation type="submission" date="2024-10" db="EMBL/GenBank/DDBJ databases">
        <title>The Natural Products Discovery Center: Release of the First 8490 Sequenced Strains for Exploring Actinobacteria Biosynthetic Diversity.</title>
        <authorList>
            <person name="Kalkreuter E."/>
            <person name="Kautsar S.A."/>
            <person name="Yang D."/>
            <person name="Bader C.D."/>
            <person name="Teijaro C.N."/>
            <person name="Fluegel L."/>
            <person name="Davis C.M."/>
            <person name="Simpson J.R."/>
            <person name="Lauterbach L."/>
            <person name="Steele A.D."/>
            <person name="Gui C."/>
            <person name="Meng S."/>
            <person name="Li G."/>
            <person name="Viehrig K."/>
            <person name="Ye F."/>
            <person name="Su P."/>
            <person name="Kiefer A.F."/>
            <person name="Nichols A."/>
            <person name="Cepeda A.J."/>
            <person name="Yan W."/>
            <person name="Fan B."/>
            <person name="Jiang Y."/>
            <person name="Adhikari A."/>
            <person name="Zheng C.-J."/>
            <person name="Schuster L."/>
            <person name="Cowan T.M."/>
            <person name="Smanski M.J."/>
            <person name="Chevrette M.G."/>
            <person name="De Carvalho L.P.S."/>
            <person name="Shen B."/>
        </authorList>
    </citation>
    <scope>NUCLEOTIDE SEQUENCE [LARGE SCALE GENOMIC DNA]</scope>
    <source>
        <strain evidence="3 4">NPDC049503</strain>
    </source>
</reference>
<feature type="region of interest" description="Disordered" evidence="1">
    <location>
        <begin position="26"/>
        <end position="78"/>
    </location>
</feature>
<dbReference type="InterPro" id="IPR016040">
    <property type="entry name" value="NAD(P)-bd_dom"/>
</dbReference>
<dbReference type="Gene3D" id="3.90.25.10">
    <property type="entry name" value="UDP-galactose 4-epimerase, domain 1"/>
    <property type="match status" value="1"/>
</dbReference>
<proteinExistence type="predicted"/>
<feature type="compositionally biased region" description="Gly residues" evidence="1">
    <location>
        <begin position="57"/>
        <end position="71"/>
    </location>
</feature>
<gene>
    <name evidence="3" type="ORF">ACIBP5_28050</name>
</gene>
<dbReference type="SUPFAM" id="SSF51735">
    <property type="entry name" value="NAD(P)-binding Rossmann-fold domains"/>
    <property type="match status" value="1"/>
</dbReference>
<dbReference type="PANTHER" id="PTHR43162">
    <property type="match status" value="1"/>
</dbReference>
<feature type="domain" description="NAD(P)-binding" evidence="2">
    <location>
        <begin position="77"/>
        <end position="205"/>
    </location>
</feature>
<dbReference type="EMBL" id="JBITMB010000007">
    <property type="protein sequence ID" value="MFI7443842.1"/>
    <property type="molecule type" value="Genomic_DNA"/>
</dbReference>
<evidence type="ECO:0000259" key="2">
    <source>
        <dbReference type="Pfam" id="PF13460"/>
    </source>
</evidence>
<evidence type="ECO:0000313" key="3">
    <source>
        <dbReference type="EMBL" id="MFI7443842.1"/>
    </source>
</evidence>
<dbReference type="Proteomes" id="UP001612928">
    <property type="component" value="Unassembled WGS sequence"/>
</dbReference>
<accession>A0ABW8ACT2</accession>
<dbReference type="Gene3D" id="3.40.50.720">
    <property type="entry name" value="NAD(P)-binding Rossmann-like Domain"/>
    <property type="match status" value="2"/>
</dbReference>
<evidence type="ECO:0000256" key="1">
    <source>
        <dbReference type="SAM" id="MobiDB-lite"/>
    </source>
</evidence>
<name>A0ABW8ACT2_9ACTN</name>